<evidence type="ECO:0000256" key="1">
    <source>
        <dbReference type="SAM" id="Phobius"/>
    </source>
</evidence>
<evidence type="ECO:0000313" key="4">
    <source>
        <dbReference type="Proteomes" id="UP000717364"/>
    </source>
</evidence>
<dbReference type="AlphaFoldDB" id="A0A947DIZ5"/>
<dbReference type="Pfam" id="PF01926">
    <property type="entry name" value="MMR_HSR1"/>
    <property type="match status" value="1"/>
</dbReference>
<dbReference type="Gene3D" id="3.40.50.300">
    <property type="entry name" value="P-loop containing nucleotide triphosphate hydrolases"/>
    <property type="match status" value="1"/>
</dbReference>
<reference evidence="3" key="1">
    <citation type="submission" date="2020-11" db="EMBL/GenBank/DDBJ databases">
        <authorList>
            <person name="Konstantinou D."/>
            <person name="Gkelis S."/>
            <person name="Popin R."/>
            <person name="Fewer D."/>
            <person name="Sivonen K."/>
        </authorList>
    </citation>
    <scope>NUCLEOTIDE SEQUENCE</scope>
    <source>
        <strain evidence="3">TAU-MAC 1115</strain>
    </source>
</reference>
<keyword evidence="1" id="KW-0812">Transmembrane</keyword>
<reference evidence="3" key="2">
    <citation type="journal article" date="2021" name="Mar. Drugs">
        <title>Genome Reduction and Secondary Metabolism of the Marine Sponge-Associated Cyanobacterium Leptothoe.</title>
        <authorList>
            <person name="Konstantinou D."/>
            <person name="Popin R.V."/>
            <person name="Fewer D.P."/>
            <person name="Sivonen K."/>
            <person name="Gkelis S."/>
        </authorList>
    </citation>
    <scope>NUCLEOTIDE SEQUENCE</scope>
    <source>
        <strain evidence="3">TAU-MAC 1115</strain>
    </source>
</reference>
<feature type="domain" description="G" evidence="2">
    <location>
        <begin position="292"/>
        <end position="401"/>
    </location>
</feature>
<dbReference type="GO" id="GO:0005829">
    <property type="term" value="C:cytosol"/>
    <property type="evidence" value="ECO:0007669"/>
    <property type="project" value="TreeGrafter"/>
</dbReference>
<dbReference type="PANTHER" id="PTHR42714">
    <property type="entry name" value="TRNA MODIFICATION GTPASE GTPBP3"/>
    <property type="match status" value="1"/>
</dbReference>
<evidence type="ECO:0000259" key="2">
    <source>
        <dbReference type="Pfam" id="PF01926"/>
    </source>
</evidence>
<feature type="transmembrane region" description="Helical" evidence="1">
    <location>
        <begin position="35"/>
        <end position="54"/>
    </location>
</feature>
<dbReference type="InterPro" id="IPR027417">
    <property type="entry name" value="P-loop_NTPase"/>
</dbReference>
<dbReference type="EMBL" id="JADOES010000048">
    <property type="protein sequence ID" value="MBT9317494.1"/>
    <property type="molecule type" value="Genomic_DNA"/>
</dbReference>
<accession>A0A947DIZ5</accession>
<keyword evidence="1" id="KW-1133">Transmembrane helix</keyword>
<dbReference type="RefSeq" id="WP_215610557.1">
    <property type="nucleotide sequence ID" value="NZ_JADOES010000048.1"/>
</dbReference>
<dbReference type="InterPro" id="IPR006073">
    <property type="entry name" value="GTP-bd"/>
</dbReference>
<evidence type="ECO:0000313" key="3">
    <source>
        <dbReference type="EMBL" id="MBT9317494.1"/>
    </source>
</evidence>
<proteinExistence type="predicted"/>
<dbReference type="GO" id="GO:0030488">
    <property type="term" value="P:tRNA methylation"/>
    <property type="evidence" value="ECO:0007669"/>
    <property type="project" value="TreeGrafter"/>
</dbReference>
<name>A0A947DIZ5_9CYAN</name>
<feature type="transmembrane region" description="Helical" evidence="1">
    <location>
        <begin position="7"/>
        <end position="29"/>
    </location>
</feature>
<dbReference type="GO" id="GO:0005525">
    <property type="term" value="F:GTP binding"/>
    <property type="evidence" value="ECO:0007669"/>
    <property type="project" value="InterPro"/>
</dbReference>
<gene>
    <name evidence="3" type="ORF">IXB50_18890</name>
</gene>
<dbReference type="PANTHER" id="PTHR42714:SF2">
    <property type="entry name" value="TRNA MODIFICATION GTPASE GTPBP3, MITOCHONDRIAL"/>
    <property type="match status" value="1"/>
</dbReference>
<dbReference type="GO" id="GO:0002098">
    <property type="term" value="P:tRNA wobble uridine modification"/>
    <property type="evidence" value="ECO:0007669"/>
    <property type="project" value="TreeGrafter"/>
</dbReference>
<comment type="caution">
    <text evidence="3">The sequence shown here is derived from an EMBL/GenBank/DDBJ whole genome shotgun (WGS) entry which is preliminary data.</text>
</comment>
<organism evidence="3 4">
    <name type="scientific">Leptothoe spongobia TAU-MAC 1115</name>
    <dbReference type="NCBI Taxonomy" id="1967444"/>
    <lineage>
        <taxon>Bacteria</taxon>
        <taxon>Bacillati</taxon>
        <taxon>Cyanobacteriota</taxon>
        <taxon>Cyanophyceae</taxon>
        <taxon>Nodosilineales</taxon>
        <taxon>Cymatolegaceae</taxon>
        <taxon>Leptothoe</taxon>
        <taxon>Leptothoe spongobia</taxon>
    </lineage>
</organism>
<protein>
    <submittedName>
        <fullName evidence="3">50S ribosome-binding GTPase</fullName>
    </submittedName>
</protein>
<sequence length="629" mass="70382">MVQLKRWQWIVLALPLVLVVIFVMIAAGFQLRTWGITWVWGVILLVFVGWRWLLVHWTKPREIEQIVTAVKAELTSVTASGDDNQTLEASLQPILTAAREDAPVWDDWVAFWQRCQSIVATVAHHYHPDVKYPLLNIYVTQAYGLIRGTVDDMDRAMTQLAPVLNQVTVGQAYEAYEIYRKLEPSMGKLWRAWNWAQWLLNPAAAAAKVASQKSSTQANQQLLVNLSQLLRETALRNLAQQTAMLYGGDTLPAIFDAEKSNALETGAKTATLQSILETATPAKTVEQKPVSLMLVGRTGAGKSSLINTLFKTDLAEVDVLPSTDKLRQYSWQLDTGEVLNLIDSPGYEQISRGDFRDLVLEQAANADLLVLATPALDPALQIDKTFLHDLKAAEQYPPTVVALTQVDRLRPVREWQPPYDWQAGERSKEASIRDAVAYRIETLGEVTVVPLVTYDSDRTAWNDETLALKLVETLGNAKQYRLARFLTNQTALAAAAAKLIDQYTFQMTTTQGVTELLKSPILRYISRMMTGSDLLATALMEKIPVEHAPVVIGKLQLAYELFNLLAKEESSFDLAVLWPTLLDNDAPPEQNAWAFGHALTAYWLGETNRLDRAFDRYLQEYGQADASIA</sequence>
<keyword evidence="4" id="KW-1185">Reference proteome</keyword>
<keyword evidence="1" id="KW-0472">Membrane</keyword>
<dbReference type="SUPFAM" id="SSF52540">
    <property type="entry name" value="P-loop containing nucleoside triphosphate hydrolases"/>
    <property type="match status" value="1"/>
</dbReference>
<dbReference type="Proteomes" id="UP000717364">
    <property type="component" value="Unassembled WGS sequence"/>
</dbReference>